<organism evidence="4 5">
    <name type="scientific">Candidatus Endobugula sertula</name>
    <name type="common">Bugula neritina bacterial symbiont</name>
    <dbReference type="NCBI Taxonomy" id="62101"/>
    <lineage>
        <taxon>Bacteria</taxon>
        <taxon>Pseudomonadati</taxon>
        <taxon>Pseudomonadota</taxon>
        <taxon>Gammaproteobacteria</taxon>
        <taxon>Cellvibrionales</taxon>
        <taxon>Cellvibrionaceae</taxon>
        <taxon>Candidatus Endobugula</taxon>
    </lineage>
</organism>
<dbReference type="Pfam" id="PF00588">
    <property type="entry name" value="SpoU_methylase"/>
    <property type="match status" value="1"/>
</dbReference>
<dbReference type="Gene3D" id="3.30.1330.30">
    <property type="match status" value="1"/>
</dbReference>
<dbReference type="InterPro" id="IPR004441">
    <property type="entry name" value="rRNA_MeTrfase_TrmH"/>
</dbReference>
<dbReference type="InterPro" id="IPR001537">
    <property type="entry name" value="SpoU_MeTrfase"/>
</dbReference>
<dbReference type="GO" id="GO:0003723">
    <property type="term" value="F:RNA binding"/>
    <property type="evidence" value="ECO:0007669"/>
    <property type="project" value="InterPro"/>
</dbReference>
<evidence type="ECO:0000313" key="5">
    <source>
        <dbReference type="Proteomes" id="UP000242502"/>
    </source>
</evidence>
<evidence type="ECO:0000256" key="1">
    <source>
        <dbReference type="ARBA" id="ARBA00022603"/>
    </source>
</evidence>
<dbReference type="EMBL" id="MDLC01000014">
    <property type="protein sequence ID" value="ODS24098.1"/>
    <property type="molecule type" value="Genomic_DNA"/>
</dbReference>
<evidence type="ECO:0000259" key="3">
    <source>
        <dbReference type="SMART" id="SM00967"/>
    </source>
</evidence>
<name>A0A1D2QR71_9GAMM</name>
<dbReference type="GO" id="GO:0005829">
    <property type="term" value="C:cytosol"/>
    <property type="evidence" value="ECO:0007669"/>
    <property type="project" value="TreeGrafter"/>
</dbReference>
<dbReference type="InterPro" id="IPR029028">
    <property type="entry name" value="Alpha/beta_knot_MTases"/>
</dbReference>
<dbReference type="PANTHER" id="PTHR46429:SF1">
    <property type="entry name" value="23S RRNA (GUANOSINE-2'-O-)-METHYLTRANSFERASE RLMB"/>
    <property type="match status" value="1"/>
</dbReference>
<protein>
    <submittedName>
        <fullName evidence="4">23S rRNA (Guanosine(2251)-2'-O)-methyltransferase RlmB</fullName>
    </submittedName>
</protein>
<evidence type="ECO:0000256" key="2">
    <source>
        <dbReference type="ARBA" id="ARBA00022679"/>
    </source>
</evidence>
<dbReference type="GO" id="GO:0008173">
    <property type="term" value="F:RNA methyltransferase activity"/>
    <property type="evidence" value="ECO:0007669"/>
    <property type="project" value="InterPro"/>
</dbReference>
<sequence length="266" mass="29625">MGYYLANQRHPRLFTKKQFFNQLVTLYGRKPVLEVLNDHRLAIYRVHLAESNKTQGIINEIITQAQQRCIDIVYHSRQALSRISKNSKQDQGVCVDVLCPQHKSYQSFLASHTIGNNKPVRLIALDRITNPQNLGMIIRSVCAGRIDGLLLPEKGCAKIDALVVKASAGTLFKVSLLHCQQLVNALKDCQHYGAKVYGLSSHAKQSISDKSNDLFIIYVLGNETEGMSQEVRKACDELVHIPMNNGVESLNVAVTASLLAFKDILA</sequence>
<dbReference type="PANTHER" id="PTHR46429">
    <property type="entry name" value="23S RRNA (GUANOSINE-2'-O-)-METHYLTRANSFERASE RLMB"/>
    <property type="match status" value="1"/>
</dbReference>
<dbReference type="STRING" id="62101.AB835_05430"/>
<accession>A0A1D2QR71</accession>
<dbReference type="InterPro" id="IPR029064">
    <property type="entry name" value="Ribosomal_eL30-like_sf"/>
</dbReference>
<keyword evidence="2 4" id="KW-0808">Transferase</keyword>
<keyword evidence="1 4" id="KW-0489">Methyltransferase</keyword>
<dbReference type="Gene3D" id="3.40.1280.10">
    <property type="match status" value="1"/>
</dbReference>
<feature type="domain" description="RNA 2-O ribose methyltransferase substrate binding" evidence="3">
    <location>
        <begin position="25"/>
        <end position="103"/>
    </location>
</feature>
<dbReference type="InterPro" id="IPR029026">
    <property type="entry name" value="tRNA_m1G_MTases_N"/>
</dbReference>
<reference evidence="4 5" key="1">
    <citation type="journal article" date="2016" name="Appl. Environ. Microbiol.">
        <title>Lack of Overt Genome Reduction in the Bryostatin-Producing Bryozoan Symbiont "Candidatus Endobugula sertula".</title>
        <authorList>
            <person name="Miller I.J."/>
            <person name="Vanee N."/>
            <person name="Fong S.S."/>
            <person name="Lim-Fong G.E."/>
            <person name="Kwan J.C."/>
        </authorList>
    </citation>
    <scope>NUCLEOTIDE SEQUENCE [LARGE SCALE GENOMIC DNA]</scope>
    <source>
        <strain evidence="4">AB1-4</strain>
    </source>
</reference>
<comment type="caution">
    <text evidence="4">The sequence shown here is derived from an EMBL/GenBank/DDBJ whole genome shotgun (WGS) entry which is preliminary data.</text>
</comment>
<dbReference type="Proteomes" id="UP000242502">
    <property type="component" value="Unassembled WGS sequence"/>
</dbReference>
<gene>
    <name evidence="4" type="ORF">AB835_05430</name>
</gene>
<dbReference type="SUPFAM" id="SSF55315">
    <property type="entry name" value="L30e-like"/>
    <property type="match status" value="1"/>
</dbReference>
<dbReference type="AlphaFoldDB" id="A0A1D2QR71"/>
<dbReference type="InterPro" id="IPR013123">
    <property type="entry name" value="SpoU_subst-bd"/>
</dbReference>
<dbReference type="CDD" id="cd18103">
    <property type="entry name" value="SpoU-like_RlmB"/>
    <property type="match status" value="1"/>
</dbReference>
<dbReference type="SMART" id="SM00967">
    <property type="entry name" value="SpoU_sub_bind"/>
    <property type="match status" value="1"/>
</dbReference>
<dbReference type="SUPFAM" id="SSF75217">
    <property type="entry name" value="alpha/beta knot"/>
    <property type="match status" value="1"/>
</dbReference>
<dbReference type="Pfam" id="PF08032">
    <property type="entry name" value="SpoU_sub_bind"/>
    <property type="match status" value="1"/>
</dbReference>
<evidence type="ECO:0000313" key="4">
    <source>
        <dbReference type="EMBL" id="ODS24098.1"/>
    </source>
</evidence>
<dbReference type="GO" id="GO:0032259">
    <property type="term" value="P:methylation"/>
    <property type="evidence" value="ECO:0007669"/>
    <property type="project" value="UniProtKB-KW"/>
</dbReference>
<dbReference type="GO" id="GO:0006396">
    <property type="term" value="P:RNA processing"/>
    <property type="evidence" value="ECO:0007669"/>
    <property type="project" value="InterPro"/>
</dbReference>
<proteinExistence type="predicted"/>